<keyword evidence="2" id="KW-1185">Reference proteome</keyword>
<organism evidence="1 2">
    <name type="scientific">Phaseolus coccineus</name>
    <name type="common">Scarlet runner bean</name>
    <name type="synonym">Phaseolus multiflorus</name>
    <dbReference type="NCBI Taxonomy" id="3886"/>
    <lineage>
        <taxon>Eukaryota</taxon>
        <taxon>Viridiplantae</taxon>
        <taxon>Streptophyta</taxon>
        <taxon>Embryophyta</taxon>
        <taxon>Tracheophyta</taxon>
        <taxon>Spermatophyta</taxon>
        <taxon>Magnoliopsida</taxon>
        <taxon>eudicotyledons</taxon>
        <taxon>Gunneridae</taxon>
        <taxon>Pentapetalae</taxon>
        <taxon>rosids</taxon>
        <taxon>fabids</taxon>
        <taxon>Fabales</taxon>
        <taxon>Fabaceae</taxon>
        <taxon>Papilionoideae</taxon>
        <taxon>50 kb inversion clade</taxon>
        <taxon>NPAAA clade</taxon>
        <taxon>indigoferoid/millettioid clade</taxon>
        <taxon>Phaseoleae</taxon>
        <taxon>Phaseolus</taxon>
    </lineage>
</organism>
<dbReference type="AlphaFoldDB" id="A0AAN9QF11"/>
<comment type="caution">
    <text evidence="1">The sequence shown here is derived from an EMBL/GenBank/DDBJ whole genome shotgun (WGS) entry which is preliminary data.</text>
</comment>
<gene>
    <name evidence="1" type="ORF">VNO80_29446</name>
</gene>
<name>A0AAN9QF11_PHACN</name>
<evidence type="ECO:0000313" key="1">
    <source>
        <dbReference type="EMBL" id="KAK7332691.1"/>
    </source>
</evidence>
<evidence type="ECO:0000313" key="2">
    <source>
        <dbReference type="Proteomes" id="UP001374584"/>
    </source>
</evidence>
<accession>A0AAN9QF11</accession>
<dbReference type="EMBL" id="JAYMYR010000011">
    <property type="protein sequence ID" value="KAK7332691.1"/>
    <property type="molecule type" value="Genomic_DNA"/>
</dbReference>
<dbReference type="Proteomes" id="UP001374584">
    <property type="component" value="Unassembled WGS sequence"/>
</dbReference>
<proteinExistence type="predicted"/>
<sequence>MKITGFMWNVSVVISEGKLSLKLKKGNFIPHPTLGWSNIEIFMKFAECSYEEKIWDRVVGVVIVERLDFSKGMDSESLDKGIIA</sequence>
<protein>
    <submittedName>
        <fullName evidence="1">Uncharacterized protein</fullName>
    </submittedName>
</protein>
<reference evidence="1 2" key="1">
    <citation type="submission" date="2024-01" db="EMBL/GenBank/DDBJ databases">
        <title>The genomes of 5 underutilized Papilionoideae crops provide insights into root nodulation and disease resistanc.</title>
        <authorList>
            <person name="Jiang F."/>
        </authorList>
    </citation>
    <scope>NUCLEOTIDE SEQUENCE [LARGE SCALE GENOMIC DNA]</scope>
    <source>
        <strain evidence="1">JINMINGXINNONG_FW02</strain>
        <tissue evidence="1">Leaves</tissue>
    </source>
</reference>